<dbReference type="RefSeq" id="WP_015953988.1">
    <property type="nucleotide sequence ID" value="NC_011729.1"/>
</dbReference>
<keyword evidence="3" id="KW-0067">ATP-binding</keyword>
<evidence type="ECO:0000256" key="2">
    <source>
        <dbReference type="ARBA" id="ARBA00022741"/>
    </source>
</evidence>
<dbReference type="Gene3D" id="3.40.50.300">
    <property type="entry name" value="P-loop containing nucleotide triphosphate hydrolases"/>
    <property type="match status" value="1"/>
</dbReference>
<dbReference type="InterPro" id="IPR003593">
    <property type="entry name" value="AAA+_ATPase"/>
</dbReference>
<dbReference type="Pfam" id="PF00004">
    <property type="entry name" value="AAA"/>
    <property type="match status" value="1"/>
</dbReference>
<keyword evidence="6" id="KW-1185">Reference proteome</keyword>
<evidence type="ECO:0000256" key="3">
    <source>
        <dbReference type="ARBA" id="ARBA00022840"/>
    </source>
</evidence>
<proteinExistence type="inferred from homology"/>
<organism evidence="5 6">
    <name type="scientific">Gloeothece citriformis (strain PCC 7424)</name>
    <name type="common">Cyanothece sp. (strain PCC 7424)</name>
    <dbReference type="NCBI Taxonomy" id="65393"/>
    <lineage>
        <taxon>Bacteria</taxon>
        <taxon>Bacillati</taxon>
        <taxon>Cyanobacteriota</taxon>
        <taxon>Cyanophyceae</taxon>
        <taxon>Oscillatoriophycideae</taxon>
        <taxon>Chroococcales</taxon>
        <taxon>Aphanothecaceae</taxon>
        <taxon>Gloeothece</taxon>
        <taxon>Gloeothece citriformis</taxon>
    </lineage>
</organism>
<dbReference type="GO" id="GO:0016887">
    <property type="term" value="F:ATP hydrolysis activity"/>
    <property type="evidence" value="ECO:0007669"/>
    <property type="project" value="InterPro"/>
</dbReference>
<dbReference type="InterPro" id="IPR050221">
    <property type="entry name" value="26S_Proteasome_ATPase"/>
</dbReference>
<dbReference type="EMBL" id="CP001291">
    <property type="protein sequence ID" value="ACK70382.1"/>
    <property type="molecule type" value="Genomic_DNA"/>
</dbReference>
<dbReference type="GO" id="GO:0005524">
    <property type="term" value="F:ATP binding"/>
    <property type="evidence" value="ECO:0007669"/>
    <property type="project" value="UniProtKB-KW"/>
</dbReference>
<dbReference type="InterPro" id="IPR003959">
    <property type="entry name" value="ATPase_AAA_core"/>
</dbReference>
<evidence type="ECO:0000313" key="5">
    <source>
        <dbReference type="EMBL" id="ACK70382.1"/>
    </source>
</evidence>
<comment type="similarity">
    <text evidence="1">Belongs to the AAA ATPase family.</text>
</comment>
<dbReference type="InterPro" id="IPR054472">
    <property type="entry name" value="WHD"/>
</dbReference>
<accession>B7KDT0</accession>
<evidence type="ECO:0000313" key="6">
    <source>
        <dbReference type="Proteomes" id="UP000002384"/>
    </source>
</evidence>
<evidence type="ECO:0000256" key="1">
    <source>
        <dbReference type="ARBA" id="ARBA00006914"/>
    </source>
</evidence>
<dbReference type="CDD" id="cd19481">
    <property type="entry name" value="RecA-like_protease"/>
    <property type="match status" value="1"/>
</dbReference>
<dbReference type="eggNOG" id="COG0464">
    <property type="taxonomic scope" value="Bacteria"/>
</dbReference>
<evidence type="ECO:0000259" key="4">
    <source>
        <dbReference type="SMART" id="SM00382"/>
    </source>
</evidence>
<dbReference type="SUPFAM" id="SSF52540">
    <property type="entry name" value="P-loop containing nucleoside triphosphate hydrolases"/>
    <property type="match status" value="1"/>
</dbReference>
<dbReference type="KEGG" id="cyc:PCC7424_1952"/>
<reference evidence="6" key="1">
    <citation type="journal article" date="2011" name="MBio">
        <title>Novel metabolic attributes of the genus Cyanothece, comprising a group of unicellular nitrogen-fixing Cyanobacteria.</title>
        <authorList>
            <person name="Bandyopadhyay A."/>
            <person name="Elvitigala T."/>
            <person name="Welsh E."/>
            <person name="Stockel J."/>
            <person name="Liberton M."/>
            <person name="Min H."/>
            <person name="Sherman L.A."/>
            <person name="Pakrasi H.B."/>
        </authorList>
    </citation>
    <scope>NUCLEOTIDE SEQUENCE [LARGE SCALE GENOMIC DNA]</scope>
    <source>
        <strain evidence="6">PCC 7424</strain>
    </source>
</reference>
<dbReference type="Pfam" id="PF22977">
    <property type="entry name" value="WHD"/>
    <property type="match status" value="1"/>
</dbReference>
<dbReference type="PANTHER" id="PTHR23073">
    <property type="entry name" value="26S PROTEASOME REGULATORY SUBUNIT"/>
    <property type="match status" value="1"/>
</dbReference>
<dbReference type="SMART" id="SM00382">
    <property type="entry name" value="AAA"/>
    <property type="match status" value="1"/>
</dbReference>
<dbReference type="HOGENOM" id="CLU_016564_1_0_3"/>
<protein>
    <submittedName>
        <fullName evidence="5">AAA ATPase central domain protein</fullName>
    </submittedName>
</protein>
<sequence>MTTQSIHEWQDTNKIYLLNALEQLRSLLEVKIKNLETDPPVTCKGGLNFPIPPTLKQICTQFNLSVFEGNILLLCAGMELDGGWGLLCAKAQGDLQKPYPTFSLALSTLPNPHWNALIPTAPLRKWRFLELGDSNSITQSQLFIDEQIVHYLTGIFHLDERLLGLVESIESFNYLVPTHQTIAQKIVNIWTQKSQTKLPIIQLCGLDGGTKRGIIAEACQHLKLNLYSLSAEILPNDINQINLIQCLLEREWLLNQRVFILDCDYLEKTDSFKEGLIAHFLEKINCPIFVSSRERRFQRERTLVTLDIDYPTSTEQQLLWQSILEDDTENINGQIKALVTHFNLNSSTIFAVNWQLKSLGYDQQNSPQLSEQIWEICRIQSRPRLEELAQRIQSEVTWNDLILPPEEQEILREIAAHVRQRLLVYEDWGFKKKNSRGLGISVLFAGASGTGKTLAAEVLANELRLDVYRIDLSSVVSKYIGETEKNLRRIFDAAEGCGAILLFDEADALFGKRSEVKDSHDRYANMEVSYLLQRIEAYRGLAILTTNLKDAIDQAFVRRIRFIVQFPFPDATQRATIWQRVFPPQTPTERLDFLKLARLNVAGGNIRNIALNAAFLAADAGESVQMKHILQATKSEYMKLEKTLTDTEIKGWINNG</sequence>
<feature type="domain" description="AAA+ ATPase" evidence="4">
    <location>
        <begin position="438"/>
        <end position="570"/>
    </location>
</feature>
<gene>
    <name evidence="5" type="ordered locus">PCC7424_1952</name>
</gene>
<dbReference type="Proteomes" id="UP000002384">
    <property type="component" value="Chromosome"/>
</dbReference>
<dbReference type="InterPro" id="IPR027417">
    <property type="entry name" value="P-loop_NTPase"/>
</dbReference>
<dbReference type="AlphaFoldDB" id="B7KDT0"/>
<dbReference type="STRING" id="65393.PCC7424_1952"/>
<dbReference type="OrthoDB" id="419397at2"/>
<keyword evidence="2" id="KW-0547">Nucleotide-binding</keyword>
<name>B7KDT0_GLOC7</name>